<evidence type="ECO:0000256" key="4">
    <source>
        <dbReference type="ARBA" id="ARBA00022801"/>
    </source>
</evidence>
<evidence type="ECO:0000313" key="9">
    <source>
        <dbReference type="EMBL" id="KAG0144633.1"/>
    </source>
</evidence>
<dbReference type="EMBL" id="MU167291">
    <property type="protein sequence ID" value="KAG0144633.1"/>
    <property type="molecule type" value="Genomic_DNA"/>
</dbReference>
<keyword evidence="2 6" id="KW-0645">Protease</keyword>
<keyword evidence="10" id="KW-1185">Reference proteome</keyword>
<comment type="similarity">
    <text evidence="1 6">Belongs to the peptidase A1 family.</text>
</comment>
<dbReference type="AlphaFoldDB" id="A0A9P6NIG3"/>
<dbReference type="PROSITE" id="PS00141">
    <property type="entry name" value="ASP_PROTEASE"/>
    <property type="match status" value="1"/>
</dbReference>
<dbReference type="SUPFAM" id="SSF50630">
    <property type="entry name" value="Acid proteases"/>
    <property type="match status" value="1"/>
</dbReference>
<dbReference type="FunFam" id="2.40.70.10:FF:000115">
    <property type="entry name" value="Lysosomal aspartic protease"/>
    <property type="match status" value="1"/>
</dbReference>
<dbReference type="PROSITE" id="PS51767">
    <property type="entry name" value="PEPTIDASE_A1"/>
    <property type="match status" value="1"/>
</dbReference>
<feature type="active site" evidence="5">
    <location>
        <position position="444"/>
    </location>
</feature>
<dbReference type="PANTHER" id="PTHR47966:SF51">
    <property type="entry name" value="BETA-SITE APP-CLEAVING ENZYME, ISOFORM A-RELATED"/>
    <property type="match status" value="1"/>
</dbReference>
<dbReference type="PRINTS" id="PR00792">
    <property type="entry name" value="PEPSIN"/>
</dbReference>
<sequence length="557" mass="60979">MFGRLLFSYLTISIVSSQFAIPLGPRSHNGVLNMAVKRSPTEAVVDWDSLKSAASRTQSRYTKKKIPNPNNFYHRRWIASTSLPQALRDLQAMSNHQSTNSYTQQTIPQGLGLVRVSSEPAENPASYSSLDLQKGTAFARLGLSRGTRYIHHQHGKGRFKKVQRPLNGTDRLQKNSAKTTGGHFTGLRNAVITGDQRRASLLSPSNSQSSNSHATQLIDSTSDKGDIEFYGQIQVGTPPKNYMIDFDTGSSDMWIKSSMCKKNCGKATANKHMYYNPESSSTSIAMNQTFKIAYGVGGVSGVMFKDSVSVSQFNVQNQAFASCDMLSEDWINDPADGVLGLAFEAIATSHAKPWFYNAISQNPTLAQAGSEMFSFAMGRFATGSYGQSELFIGGQNPQKYRGAFQWAPLISQTYWQIKLANLYCNNGTNSKFKVPIAPTTAIIDSGTTYIAAPGDQAKAFWDSVPNSSTNPGDGFYTFPCDQKIQMTFDFGNGLELLVSDLDMNLGKVSPESDRCVGAVFSGETGGDWILGISFMKSYYTTFDFGASRIGFALPSYH</sequence>
<keyword evidence="4 6" id="KW-0378">Hydrolase</keyword>
<evidence type="ECO:0000256" key="3">
    <source>
        <dbReference type="ARBA" id="ARBA00022750"/>
    </source>
</evidence>
<accession>A0A9P6NIG3</accession>
<evidence type="ECO:0000256" key="7">
    <source>
        <dbReference type="SAM" id="SignalP"/>
    </source>
</evidence>
<evidence type="ECO:0000313" key="10">
    <source>
        <dbReference type="Proteomes" id="UP000886653"/>
    </source>
</evidence>
<dbReference type="Gene3D" id="2.40.70.10">
    <property type="entry name" value="Acid Proteases"/>
    <property type="match status" value="2"/>
</dbReference>
<feature type="active site" evidence="5">
    <location>
        <position position="247"/>
    </location>
</feature>
<dbReference type="GO" id="GO:0006508">
    <property type="term" value="P:proteolysis"/>
    <property type="evidence" value="ECO:0007669"/>
    <property type="project" value="UniProtKB-KW"/>
</dbReference>
<evidence type="ECO:0000256" key="6">
    <source>
        <dbReference type="RuleBase" id="RU000454"/>
    </source>
</evidence>
<evidence type="ECO:0000259" key="8">
    <source>
        <dbReference type="PROSITE" id="PS51767"/>
    </source>
</evidence>
<dbReference type="InterPro" id="IPR001461">
    <property type="entry name" value="Aspartic_peptidase_A1"/>
</dbReference>
<feature type="chain" id="PRO_5040206066" description="Peptidase A1 domain-containing protein" evidence="7">
    <location>
        <begin position="18"/>
        <end position="557"/>
    </location>
</feature>
<protein>
    <recommendedName>
        <fullName evidence="8">Peptidase A1 domain-containing protein</fullName>
    </recommendedName>
</protein>
<feature type="domain" description="Peptidase A1" evidence="8">
    <location>
        <begin position="229"/>
        <end position="552"/>
    </location>
</feature>
<name>A0A9P6NIG3_9BASI</name>
<keyword evidence="3 6" id="KW-0064">Aspartyl protease</keyword>
<dbReference type="GO" id="GO:0004190">
    <property type="term" value="F:aspartic-type endopeptidase activity"/>
    <property type="evidence" value="ECO:0007669"/>
    <property type="project" value="UniProtKB-KW"/>
</dbReference>
<dbReference type="CDD" id="cd05471">
    <property type="entry name" value="pepsin_like"/>
    <property type="match status" value="1"/>
</dbReference>
<keyword evidence="7" id="KW-0732">Signal</keyword>
<comment type="caution">
    <text evidence="9">The sequence shown here is derived from an EMBL/GenBank/DDBJ whole genome shotgun (WGS) entry which is preliminary data.</text>
</comment>
<organism evidence="9 10">
    <name type="scientific">Cronartium quercuum f. sp. fusiforme G11</name>
    <dbReference type="NCBI Taxonomy" id="708437"/>
    <lineage>
        <taxon>Eukaryota</taxon>
        <taxon>Fungi</taxon>
        <taxon>Dikarya</taxon>
        <taxon>Basidiomycota</taxon>
        <taxon>Pucciniomycotina</taxon>
        <taxon>Pucciniomycetes</taxon>
        <taxon>Pucciniales</taxon>
        <taxon>Coleosporiaceae</taxon>
        <taxon>Cronartium</taxon>
    </lineage>
</organism>
<dbReference type="InterPro" id="IPR034164">
    <property type="entry name" value="Pepsin-like_dom"/>
</dbReference>
<gene>
    <name evidence="9" type="ORF">CROQUDRAFT_46984</name>
</gene>
<dbReference type="Pfam" id="PF00026">
    <property type="entry name" value="Asp"/>
    <property type="match status" value="1"/>
</dbReference>
<dbReference type="OrthoDB" id="15189at2759"/>
<evidence type="ECO:0000256" key="5">
    <source>
        <dbReference type="PIRSR" id="PIRSR601461-1"/>
    </source>
</evidence>
<dbReference type="InterPro" id="IPR001969">
    <property type="entry name" value="Aspartic_peptidase_AS"/>
</dbReference>
<reference evidence="9" key="1">
    <citation type="submission" date="2013-11" db="EMBL/GenBank/DDBJ databases">
        <title>Genome sequence of the fusiform rust pathogen reveals effectors for host alternation and coevolution with pine.</title>
        <authorList>
            <consortium name="DOE Joint Genome Institute"/>
            <person name="Smith K."/>
            <person name="Pendleton A."/>
            <person name="Kubisiak T."/>
            <person name="Anderson C."/>
            <person name="Salamov A."/>
            <person name="Aerts A."/>
            <person name="Riley R."/>
            <person name="Clum A."/>
            <person name="Lindquist E."/>
            <person name="Ence D."/>
            <person name="Campbell M."/>
            <person name="Kronenberg Z."/>
            <person name="Feau N."/>
            <person name="Dhillon B."/>
            <person name="Hamelin R."/>
            <person name="Burleigh J."/>
            <person name="Smith J."/>
            <person name="Yandell M."/>
            <person name="Nelson C."/>
            <person name="Grigoriev I."/>
            <person name="Davis J."/>
        </authorList>
    </citation>
    <scope>NUCLEOTIDE SEQUENCE</scope>
    <source>
        <strain evidence="9">G11</strain>
    </source>
</reference>
<dbReference type="Proteomes" id="UP000886653">
    <property type="component" value="Unassembled WGS sequence"/>
</dbReference>
<dbReference type="PANTHER" id="PTHR47966">
    <property type="entry name" value="BETA-SITE APP-CLEAVING ENZYME, ISOFORM A-RELATED"/>
    <property type="match status" value="1"/>
</dbReference>
<feature type="signal peptide" evidence="7">
    <location>
        <begin position="1"/>
        <end position="17"/>
    </location>
</feature>
<evidence type="ECO:0000256" key="1">
    <source>
        <dbReference type="ARBA" id="ARBA00007447"/>
    </source>
</evidence>
<dbReference type="InterPro" id="IPR033121">
    <property type="entry name" value="PEPTIDASE_A1"/>
</dbReference>
<evidence type="ECO:0000256" key="2">
    <source>
        <dbReference type="ARBA" id="ARBA00022670"/>
    </source>
</evidence>
<dbReference type="InterPro" id="IPR021109">
    <property type="entry name" value="Peptidase_aspartic_dom_sf"/>
</dbReference>
<proteinExistence type="inferred from homology"/>